<keyword evidence="2" id="KW-1185">Reference proteome</keyword>
<evidence type="ECO:0000313" key="2">
    <source>
        <dbReference type="Proteomes" id="UP000221168"/>
    </source>
</evidence>
<dbReference type="Proteomes" id="UP000221168">
    <property type="component" value="Unassembled WGS sequence"/>
</dbReference>
<sequence>MSSHVYKMVDLVGSSPKGIEDAIETAIAKAGKTIRHLRWFEVVETRGHIEDGKVAHYQVSLRAAFTLEGDDAV</sequence>
<dbReference type="RefSeq" id="WP_099306986.1">
    <property type="nucleotide sequence ID" value="NZ_PDVP01000008.1"/>
</dbReference>
<dbReference type="Gene3D" id="3.30.1660.10">
    <property type="entry name" value="Flavin-binding protein dodecin"/>
    <property type="match status" value="1"/>
</dbReference>
<dbReference type="InterPro" id="IPR036694">
    <property type="entry name" value="Dodecin-like_sf"/>
</dbReference>
<dbReference type="Pfam" id="PF07311">
    <property type="entry name" value="Dodecin"/>
    <property type="match status" value="1"/>
</dbReference>
<reference evidence="1 2" key="1">
    <citation type="submission" date="2017-10" db="EMBL/GenBank/DDBJ databases">
        <title>Sedimentibacterium mangrovi gen. nov., sp. nov., a novel member of family Phyllobacteriacea isolated from mangrove sediment.</title>
        <authorList>
            <person name="Liao H."/>
            <person name="Tian Y."/>
        </authorList>
    </citation>
    <scope>NUCLEOTIDE SEQUENCE [LARGE SCALE GENOMIC DNA]</scope>
    <source>
        <strain evidence="1 2">X9-2-2</strain>
    </source>
</reference>
<dbReference type="PANTHER" id="PTHR39324:SF1">
    <property type="entry name" value="CALCIUM DODECIN"/>
    <property type="match status" value="1"/>
</dbReference>
<proteinExistence type="predicted"/>
<dbReference type="InterPro" id="IPR025543">
    <property type="entry name" value="Dodecin-like"/>
</dbReference>
<gene>
    <name evidence="1" type="ORF">CSC94_14045</name>
</gene>
<evidence type="ECO:0000313" key="1">
    <source>
        <dbReference type="EMBL" id="PHP66406.1"/>
    </source>
</evidence>
<protein>
    <submittedName>
        <fullName evidence="1">Dodecin flavoprotein</fullName>
    </submittedName>
</protein>
<dbReference type="InterPro" id="IPR050049">
    <property type="entry name" value="Dodecin_bact"/>
</dbReference>
<dbReference type="EMBL" id="PDVP01000008">
    <property type="protein sequence ID" value="PHP66406.1"/>
    <property type="molecule type" value="Genomic_DNA"/>
</dbReference>
<dbReference type="PANTHER" id="PTHR39324">
    <property type="entry name" value="CALCIUM DODECIN"/>
    <property type="match status" value="1"/>
</dbReference>
<dbReference type="OrthoDB" id="9805889at2"/>
<comment type="caution">
    <text evidence="1">The sequence shown here is derived from an EMBL/GenBank/DDBJ whole genome shotgun (WGS) entry which is preliminary data.</text>
</comment>
<dbReference type="InterPro" id="IPR009923">
    <property type="entry name" value="Dodecin"/>
</dbReference>
<dbReference type="SUPFAM" id="SSF89807">
    <property type="entry name" value="Dodecin-like"/>
    <property type="match status" value="1"/>
</dbReference>
<dbReference type="NCBIfam" id="NF043052">
    <property type="entry name" value="DodecBact"/>
    <property type="match status" value="1"/>
</dbReference>
<name>A0A2G1QLK9_9HYPH</name>
<accession>A0A2G1QLK9</accession>
<dbReference type="AlphaFoldDB" id="A0A2G1QLK9"/>
<organism evidence="1 2">
    <name type="scientific">Zhengella mangrovi</name>
    <dbReference type="NCBI Taxonomy" id="1982044"/>
    <lineage>
        <taxon>Bacteria</taxon>
        <taxon>Pseudomonadati</taxon>
        <taxon>Pseudomonadota</taxon>
        <taxon>Alphaproteobacteria</taxon>
        <taxon>Hyphomicrobiales</taxon>
        <taxon>Notoacmeibacteraceae</taxon>
        <taxon>Zhengella</taxon>
    </lineage>
</organism>